<accession>D6TL39</accession>
<dbReference type="AlphaFoldDB" id="D6TL39"/>
<evidence type="ECO:0000313" key="2">
    <source>
        <dbReference type="EMBL" id="EFH86489.1"/>
    </source>
</evidence>
<dbReference type="EMBL" id="ADVG01000002">
    <property type="protein sequence ID" value="EFH86489.1"/>
    <property type="molecule type" value="Genomic_DNA"/>
</dbReference>
<comment type="caution">
    <text evidence="2">The sequence shown here is derived from an EMBL/GenBank/DDBJ whole genome shotgun (WGS) entry which is preliminary data.</text>
</comment>
<reference evidence="2 3" key="1">
    <citation type="journal article" date="2011" name="Stand. Genomic Sci.">
        <title>Non-contiguous finished genome sequence and contextual data of the filamentous soil bacterium Ktedonobacter racemifer type strain (SOSP1-21).</title>
        <authorList>
            <person name="Chang Y.J."/>
            <person name="Land M."/>
            <person name="Hauser L."/>
            <person name="Chertkov O."/>
            <person name="Del Rio T.G."/>
            <person name="Nolan M."/>
            <person name="Copeland A."/>
            <person name="Tice H."/>
            <person name="Cheng J.F."/>
            <person name="Lucas S."/>
            <person name="Han C."/>
            <person name="Goodwin L."/>
            <person name="Pitluck S."/>
            <person name="Ivanova N."/>
            <person name="Ovchinikova G."/>
            <person name="Pati A."/>
            <person name="Chen A."/>
            <person name="Palaniappan K."/>
            <person name="Mavromatis K."/>
            <person name="Liolios K."/>
            <person name="Brettin T."/>
            <person name="Fiebig A."/>
            <person name="Rohde M."/>
            <person name="Abt B."/>
            <person name="Goker M."/>
            <person name="Detter J.C."/>
            <person name="Woyke T."/>
            <person name="Bristow J."/>
            <person name="Eisen J.A."/>
            <person name="Markowitz V."/>
            <person name="Hugenholtz P."/>
            <person name="Kyrpides N.C."/>
            <person name="Klenk H.P."/>
            <person name="Lapidus A."/>
        </authorList>
    </citation>
    <scope>NUCLEOTIDE SEQUENCE [LARGE SCALE GENOMIC DNA]</scope>
    <source>
        <strain evidence="3">DSM 44963</strain>
    </source>
</reference>
<proteinExistence type="predicted"/>
<evidence type="ECO:0000313" key="3">
    <source>
        <dbReference type="Proteomes" id="UP000004508"/>
    </source>
</evidence>
<protein>
    <submittedName>
        <fullName evidence="2">Uncharacterized protein</fullName>
    </submittedName>
</protein>
<name>D6TL39_KTERA</name>
<evidence type="ECO:0000256" key="1">
    <source>
        <dbReference type="SAM" id="MobiDB-lite"/>
    </source>
</evidence>
<feature type="compositionally biased region" description="Basic residues" evidence="1">
    <location>
        <begin position="145"/>
        <end position="170"/>
    </location>
</feature>
<keyword evidence="3" id="KW-1185">Reference proteome</keyword>
<gene>
    <name evidence="2" type="ORF">Krac_7788</name>
</gene>
<organism evidence="2 3">
    <name type="scientific">Ktedonobacter racemifer DSM 44963</name>
    <dbReference type="NCBI Taxonomy" id="485913"/>
    <lineage>
        <taxon>Bacteria</taxon>
        <taxon>Bacillati</taxon>
        <taxon>Chloroflexota</taxon>
        <taxon>Ktedonobacteria</taxon>
        <taxon>Ktedonobacterales</taxon>
        <taxon>Ktedonobacteraceae</taxon>
        <taxon>Ktedonobacter</taxon>
    </lineage>
</organism>
<sequence>MSKKDNEKDSDRPHYYSQFWLDVAAGRRIIGAPKEEGEGEGENEAPIAPAPIRRASRVQENIQEEIVHPSATFDQEEVAEEEESAFASNELEEVVDADLPDVDIAEDEEYSAEEGEEEEEEEEEEDLYDSAEEEEEEEGAEWGARGRKKAKPTRAVKPAKKPRRDTRRGF</sequence>
<feature type="compositionally biased region" description="Acidic residues" evidence="1">
    <location>
        <begin position="74"/>
        <end position="140"/>
    </location>
</feature>
<dbReference type="Proteomes" id="UP000004508">
    <property type="component" value="Unassembled WGS sequence"/>
</dbReference>
<feature type="region of interest" description="Disordered" evidence="1">
    <location>
        <begin position="31"/>
        <end position="52"/>
    </location>
</feature>
<feature type="region of interest" description="Disordered" evidence="1">
    <location>
        <begin position="67"/>
        <end position="170"/>
    </location>
</feature>
<dbReference type="RefSeq" id="WP_007910856.1">
    <property type="nucleotide sequence ID" value="NZ_ADVG01000002.1"/>
</dbReference>
<dbReference type="InParanoid" id="D6TL39"/>